<dbReference type="PANTHER" id="PTHR36687">
    <property type="entry name" value="GLUTAMATE RECEPTOR IONOTROPIC, DELTA-2-RELATED"/>
    <property type="match status" value="1"/>
</dbReference>
<keyword evidence="1" id="KW-0812">Transmembrane</keyword>
<keyword evidence="3" id="KW-1185">Reference proteome</keyword>
<dbReference type="Proteomes" id="UP000824782">
    <property type="component" value="Unassembled WGS sequence"/>
</dbReference>
<evidence type="ECO:0000313" key="3">
    <source>
        <dbReference type="Proteomes" id="UP000824782"/>
    </source>
</evidence>
<proteinExistence type="predicted"/>
<gene>
    <name evidence="2" type="ORF">GDO81_004318</name>
</gene>
<dbReference type="Gene3D" id="3.40.50.2300">
    <property type="match status" value="1"/>
</dbReference>
<feature type="transmembrane region" description="Helical" evidence="1">
    <location>
        <begin position="68"/>
        <end position="90"/>
    </location>
</feature>
<reference evidence="2" key="1">
    <citation type="thesis" date="2020" institute="ProQuest LLC" country="789 East Eisenhower Parkway, Ann Arbor, MI, USA">
        <title>Comparative Genomics and Chromosome Evolution.</title>
        <authorList>
            <person name="Mudd A.B."/>
        </authorList>
    </citation>
    <scope>NUCLEOTIDE SEQUENCE</scope>
    <source>
        <strain evidence="2">237g6f4</strain>
        <tissue evidence="2">Blood</tissue>
    </source>
</reference>
<protein>
    <recommendedName>
        <fullName evidence="4">Glutamate receptor ionotropic, delta-1</fullName>
    </recommendedName>
</protein>
<dbReference type="AlphaFoldDB" id="A0AAV6ZZR2"/>
<dbReference type="EMBL" id="WNYA01000011">
    <property type="protein sequence ID" value="KAG8551873.1"/>
    <property type="molecule type" value="Genomic_DNA"/>
</dbReference>
<sequence>MLQCSPSELISPSLSVFTKTILSGESLQSRGSREGGGVLRSLLFVGSQTHIECWRELQVSAFPCLRSYIVYIAIQIPPGSICFVFLLNIWRAFSSFLSLYLQQIRADVLFERLEMEVLMLCFLPWIFQCISVRADSIIHIGAIFEENAAKDNEIFQLAVSDLNLNDDILQSEKIGHTIKIIEPNNPFQAVQEDHEFPKRS</sequence>
<evidence type="ECO:0000256" key="1">
    <source>
        <dbReference type="SAM" id="Phobius"/>
    </source>
</evidence>
<keyword evidence="1" id="KW-1133">Transmembrane helix</keyword>
<dbReference type="PANTHER" id="PTHR36687:SF2">
    <property type="entry name" value="GLUTAMATE RECEPTOR IONOTROPIC, DELTA-1"/>
    <property type="match status" value="1"/>
</dbReference>
<keyword evidence="1" id="KW-0472">Membrane</keyword>
<organism evidence="2 3">
    <name type="scientific">Engystomops pustulosus</name>
    <name type="common">Tungara frog</name>
    <name type="synonym">Physalaemus pustulosus</name>
    <dbReference type="NCBI Taxonomy" id="76066"/>
    <lineage>
        <taxon>Eukaryota</taxon>
        <taxon>Metazoa</taxon>
        <taxon>Chordata</taxon>
        <taxon>Craniata</taxon>
        <taxon>Vertebrata</taxon>
        <taxon>Euteleostomi</taxon>
        <taxon>Amphibia</taxon>
        <taxon>Batrachia</taxon>
        <taxon>Anura</taxon>
        <taxon>Neobatrachia</taxon>
        <taxon>Hyloidea</taxon>
        <taxon>Leptodactylidae</taxon>
        <taxon>Leiuperinae</taxon>
        <taxon>Engystomops</taxon>
    </lineage>
</organism>
<evidence type="ECO:0000313" key="2">
    <source>
        <dbReference type="EMBL" id="KAG8551873.1"/>
    </source>
</evidence>
<evidence type="ECO:0008006" key="4">
    <source>
        <dbReference type="Google" id="ProtNLM"/>
    </source>
</evidence>
<dbReference type="InterPro" id="IPR043373">
    <property type="entry name" value="IGluR_D"/>
</dbReference>
<comment type="caution">
    <text evidence="2">The sequence shown here is derived from an EMBL/GenBank/DDBJ whole genome shotgun (WGS) entry which is preliminary data.</text>
</comment>
<name>A0AAV6ZZR2_ENGPU</name>
<accession>A0AAV6ZZR2</accession>